<dbReference type="EMBL" id="LGRX02006969">
    <property type="protein sequence ID" value="KAK3275853.1"/>
    <property type="molecule type" value="Genomic_DNA"/>
</dbReference>
<accession>A0AAE0L8E5</accession>
<evidence type="ECO:0000256" key="1">
    <source>
        <dbReference type="SAM" id="MobiDB-lite"/>
    </source>
</evidence>
<name>A0AAE0L8E5_9CHLO</name>
<sequence length="100" mass="10400">MSSRDLPPLKGGAASGGFGLATEMDEHSGQGFEPEAGRSHVAKHTDENTGTREQSSTVWPRTGDSIALLRFGFITAPACPSGEKDIPSEGGIEDEGRGVT</sequence>
<evidence type="ECO:0000313" key="3">
    <source>
        <dbReference type="Proteomes" id="UP001190700"/>
    </source>
</evidence>
<proteinExistence type="predicted"/>
<evidence type="ECO:0000313" key="2">
    <source>
        <dbReference type="EMBL" id="KAK3275853.1"/>
    </source>
</evidence>
<dbReference type="AlphaFoldDB" id="A0AAE0L8E5"/>
<comment type="caution">
    <text evidence="2">The sequence shown here is derived from an EMBL/GenBank/DDBJ whole genome shotgun (WGS) entry which is preliminary data.</text>
</comment>
<protein>
    <submittedName>
        <fullName evidence="2">Uncharacterized protein</fullName>
    </submittedName>
</protein>
<keyword evidence="3" id="KW-1185">Reference proteome</keyword>
<gene>
    <name evidence="2" type="ORF">CYMTET_16038</name>
</gene>
<reference evidence="2 3" key="1">
    <citation type="journal article" date="2015" name="Genome Biol. Evol.">
        <title>Comparative Genomics of a Bacterivorous Green Alga Reveals Evolutionary Causalities and Consequences of Phago-Mixotrophic Mode of Nutrition.</title>
        <authorList>
            <person name="Burns J.A."/>
            <person name="Paasch A."/>
            <person name="Narechania A."/>
            <person name="Kim E."/>
        </authorList>
    </citation>
    <scope>NUCLEOTIDE SEQUENCE [LARGE SCALE GENOMIC DNA]</scope>
    <source>
        <strain evidence="2 3">PLY_AMNH</strain>
    </source>
</reference>
<feature type="region of interest" description="Disordered" evidence="1">
    <location>
        <begin position="1"/>
        <end position="61"/>
    </location>
</feature>
<organism evidence="2 3">
    <name type="scientific">Cymbomonas tetramitiformis</name>
    <dbReference type="NCBI Taxonomy" id="36881"/>
    <lineage>
        <taxon>Eukaryota</taxon>
        <taxon>Viridiplantae</taxon>
        <taxon>Chlorophyta</taxon>
        <taxon>Pyramimonadophyceae</taxon>
        <taxon>Pyramimonadales</taxon>
        <taxon>Pyramimonadaceae</taxon>
        <taxon>Cymbomonas</taxon>
    </lineage>
</organism>
<feature type="non-terminal residue" evidence="2">
    <location>
        <position position="100"/>
    </location>
</feature>
<feature type="region of interest" description="Disordered" evidence="1">
    <location>
        <begin position="78"/>
        <end position="100"/>
    </location>
</feature>
<dbReference type="Proteomes" id="UP001190700">
    <property type="component" value="Unassembled WGS sequence"/>
</dbReference>
<feature type="compositionally biased region" description="Basic and acidic residues" evidence="1">
    <location>
        <begin position="35"/>
        <end position="50"/>
    </location>
</feature>